<reference evidence="2 3" key="1">
    <citation type="submission" date="2020-08" db="EMBL/GenBank/DDBJ databases">
        <title>Sequencing the genomes of 1000 actinobacteria strains.</title>
        <authorList>
            <person name="Klenk H.-P."/>
        </authorList>
    </citation>
    <scope>NUCLEOTIDE SEQUENCE [LARGE SCALE GENOMIC DNA]</scope>
    <source>
        <strain evidence="2 3">DSM 44230</strain>
    </source>
</reference>
<gene>
    <name evidence="2" type="ORF">HNR67_007270</name>
</gene>
<comment type="caution">
    <text evidence="2">The sequence shown here is derived from an EMBL/GenBank/DDBJ whole genome shotgun (WGS) entry which is preliminary data.</text>
</comment>
<evidence type="ECO:0000256" key="1">
    <source>
        <dbReference type="SAM" id="MobiDB-lite"/>
    </source>
</evidence>
<accession>A0A7W7CHN5</accession>
<proteinExistence type="predicted"/>
<dbReference type="RefSeq" id="WP_185007509.1">
    <property type="nucleotide sequence ID" value="NZ_BAAAUI010000045.1"/>
</dbReference>
<protein>
    <recommendedName>
        <fullName evidence="4">ATP-binding protein</fullName>
    </recommendedName>
</protein>
<feature type="compositionally biased region" description="Basic and acidic residues" evidence="1">
    <location>
        <begin position="134"/>
        <end position="150"/>
    </location>
</feature>
<name>A0A7W7CHN5_9PSEU</name>
<feature type="region of interest" description="Disordered" evidence="1">
    <location>
        <begin position="127"/>
        <end position="150"/>
    </location>
</feature>
<evidence type="ECO:0008006" key="4">
    <source>
        <dbReference type="Google" id="ProtNLM"/>
    </source>
</evidence>
<dbReference type="Proteomes" id="UP000533598">
    <property type="component" value="Unassembled WGS sequence"/>
</dbReference>
<keyword evidence="3" id="KW-1185">Reference proteome</keyword>
<dbReference type="EMBL" id="JACHMH010000001">
    <property type="protein sequence ID" value="MBB4681152.1"/>
    <property type="molecule type" value="Genomic_DNA"/>
</dbReference>
<evidence type="ECO:0000313" key="2">
    <source>
        <dbReference type="EMBL" id="MBB4681152.1"/>
    </source>
</evidence>
<organism evidence="2 3">
    <name type="scientific">Crossiella cryophila</name>
    <dbReference type="NCBI Taxonomy" id="43355"/>
    <lineage>
        <taxon>Bacteria</taxon>
        <taxon>Bacillati</taxon>
        <taxon>Actinomycetota</taxon>
        <taxon>Actinomycetes</taxon>
        <taxon>Pseudonocardiales</taxon>
        <taxon>Pseudonocardiaceae</taxon>
        <taxon>Crossiella</taxon>
    </lineage>
</organism>
<evidence type="ECO:0000313" key="3">
    <source>
        <dbReference type="Proteomes" id="UP000533598"/>
    </source>
</evidence>
<sequence>MTPHTAQVDDIQLVALPTAVNCADLFAQFTLREWSLRPMLDEASTAAGQLVAAVVESADPDRPGLLTVRLRVSGNSLVIEVADGRPAEATPDMEGPNLGVVPLEGRGRMLWCTLPLPSGVTAEAVPLPRRERRRSPEAERLANDPHEVDPEVMERLLMGLGRASAHGS</sequence>
<dbReference type="AlphaFoldDB" id="A0A7W7CHN5"/>